<dbReference type="GO" id="GO:0003700">
    <property type="term" value="F:DNA-binding transcription factor activity"/>
    <property type="evidence" value="ECO:0007669"/>
    <property type="project" value="TreeGrafter"/>
</dbReference>
<dbReference type="PANTHER" id="PTHR30146:SF109">
    <property type="entry name" value="HTH-TYPE TRANSCRIPTIONAL REGULATOR GALS"/>
    <property type="match status" value="1"/>
</dbReference>
<dbReference type="Proteomes" id="UP000239494">
    <property type="component" value="Unassembled WGS sequence"/>
</dbReference>
<keyword evidence="2" id="KW-0238">DNA-binding</keyword>
<dbReference type="EMBL" id="PVTF01000007">
    <property type="protein sequence ID" value="PRY39468.1"/>
    <property type="molecule type" value="Genomic_DNA"/>
</dbReference>
<dbReference type="InterPro" id="IPR028082">
    <property type="entry name" value="Peripla_BP_I"/>
</dbReference>
<dbReference type="Pfam" id="PF00356">
    <property type="entry name" value="LacI"/>
    <property type="match status" value="1"/>
</dbReference>
<dbReference type="InterPro" id="IPR046335">
    <property type="entry name" value="LacI/GalR-like_sensor"/>
</dbReference>
<dbReference type="SUPFAM" id="SSF53822">
    <property type="entry name" value="Periplasmic binding protein-like I"/>
    <property type="match status" value="1"/>
</dbReference>
<accession>A0A2T0T1C0</accession>
<evidence type="ECO:0000256" key="3">
    <source>
        <dbReference type="ARBA" id="ARBA00023163"/>
    </source>
</evidence>
<keyword evidence="6" id="KW-1185">Reference proteome</keyword>
<organism evidence="5 6">
    <name type="scientific">Umezawaea tangerina</name>
    <dbReference type="NCBI Taxonomy" id="84725"/>
    <lineage>
        <taxon>Bacteria</taxon>
        <taxon>Bacillati</taxon>
        <taxon>Actinomycetota</taxon>
        <taxon>Actinomycetes</taxon>
        <taxon>Pseudonocardiales</taxon>
        <taxon>Pseudonocardiaceae</taxon>
        <taxon>Umezawaea</taxon>
    </lineage>
</organism>
<dbReference type="GO" id="GO:0000976">
    <property type="term" value="F:transcription cis-regulatory region binding"/>
    <property type="evidence" value="ECO:0007669"/>
    <property type="project" value="TreeGrafter"/>
</dbReference>
<dbReference type="CDD" id="cd01392">
    <property type="entry name" value="HTH_LacI"/>
    <property type="match status" value="1"/>
</dbReference>
<keyword evidence="3" id="KW-0804">Transcription</keyword>
<comment type="caution">
    <text evidence="5">The sequence shown here is derived from an EMBL/GenBank/DDBJ whole genome shotgun (WGS) entry which is preliminary data.</text>
</comment>
<feature type="domain" description="HTH lacI-type" evidence="4">
    <location>
        <begin position="12"/>
        <end position="66"/>
    </location>
</feature>
<evidence type="ECO:0000256" key="1">
    <source>
        <dbReference type="ARBA" id="ARBA00023015"/>
    </source>
</evidence>
<dbReference type="InterPro" id="IPR010982">
    <property type="entry name" value="Lambda_DNA-bd_dom_sf"/>
</dbReference>
<dbReference type="PROSITE" id="PS00356">
    <property type="entry name" value="HTH_LACI_1"/>
    <property type="match status" value="1"/>
</dbReference>
<dbReference type="PANTHER" id="PTHR30146">
    <property type="entry name" value="LACI-RELATED TRANSCRIPTIONAL REPRESSOR"/>
    <property type="match status" value="1"/>
</dbReference>
<dbReference type="AlphaFoldDB" id="A0A2T0T1C0"/>
<gene>
    <name evidence="5" type="ORF">CLV43_10751</name>
</gene>
<dbReference type="InterPro" id="IPR000843">
    <property type="entry name" value="HTH_LacI"/>
</dbReference>
<dbReference type="OrthoDB" id="3208777at2"/>
<dbReference type="PROSITE" id="PS50932">
    <property type="entry name" value="HTH_LACI_2"/>
    <property type="match status" value="1"/>
</dbReference>
<dbReference type="SMART" id="SM00354">
    <property type="entry name" value="HTH_LACI"/>
    <property type="match status" value="1"/>
</dbReference>
<dbReference type="PRINTS" id="PR00036">
    <property type="entry name" value="HTHLACI"/>
</dbReference>
<dbReference type="Gene3D" id="1.10.260.40">
    <property type="entry name" value="lambda repressor-like DNA-binding domains"/>
    <property type="match status" value="1"/>
</dbReference>
<evidence type="ECO:0000256" key="2">
    <source>
        <dbReference type="ARBA" id="ARBA00023125"/>
    </source>
</evidence>
<sequence>MRKGCGVGRSKPTISDVAERADVSRATVSRVMNNEPGASPRVRERVRRAMAELGYEPDQTARALASGRQRAVDVVAITNGPVVEWLGSHPYYSRVLAGVTSALEGTDVQVRVQALSSPDDFAAVDAIAARATVGVVLADVPLAAALRFRQRCRRVVSLAATSSSMPAVEADNAGGAHAAVEYLHRSGRRRIAAVHGPGHSADAREREEGYLRAIRELGLPEFVERGEFRREDGHLAARRLLAAHPEVDAVFVACDLMAAGAVQAITALGRKVPDDVAVVGFDDSVAAVCANPPLTTMRMPVEEMAVAATRLLLDGTIASGYRRRLPVELVVRDSTGPGSAVAPR</sequence>
<evidence type="ECO:0000259" key="4">
    <source>
        <dbReference type="PROSITE" id="PS50932"/>
    </source>
</evidence>
<dbReference type="Pfam" id="PF13377">
    <property type="entry name" value="Peripla_BP_3"/>
    <property type="match status" value="1"/>
</dbReference>
<dbReference type="CDD" id="cd06267">
    <property type="entry name" value="PBP1_LacI_sugar_binding-like"/>
    <property type="match status" value="1"/>
</dbReference>
<dbReference type="Gene3D" id="3.40.50.2300">
    <property type="match status" value="2"/>
</dbReference>
<name>A0A2T0T1C0_9PSEU</name>
<evidence type="ECO:0000313" key="5">
    <source>
        <dbReference type="EMBL" id="PRY39468.1"/>
    </source>
</evidence>
<protein>
    <submittedName>
        <fullName evidence="5">LacI family transcriptional regulator</fullName>
    </submittedName>
</protein>
<evidence type="ECO:0000313" key="6">
    <source>
        <dbReference type="Proteomes" id="UP000239494"/>
    </source>
</evidence>
<keyword evidence="1" id="KW-0805">Transcription regulation</keyword>
<proteinExistence type="predicted"/>
<dbReference type="SUPFAM" id="SSF47413">
    <property type="entry name" value="lambda repressor-like DNA-binding domains"/>
    <property type="match status" value="1"/>
</dbReference>
<reference evidence="5 6" key="1">
    <citation type="submission" date="2018-03" db="EMBL/GenBank/DDBJ databases">
        <title>Genomic Encyclopedia of Archaeal and Bacterial Type Strains, Phase II (KMG-II): from individual species to whole genera.</title>
        <authorList>
            <person name="Goeker M."/>
        </authorList>
    </citation>
    <scope>NUCLEOTIDE SEQUENCE [LARGE SCALE GENOMIC DNA]</scope>
    <source>
        <strain evidence="5 6">DSM 44720</strain>
    </source>
</reference>